<dbReference type="AlphaFoldDB" id="A0AAF1KPH3"/>
<keyword evidence="2" id="KW-0012">Acyltransferase</keyword>
<dbReference type="GO" id="GO:0016747">
    <property type="term" value="F:acyltransferase activity, transferring groups other than amino-acyl groups"/>
    <property type="evidence" value="ECO:0007669"/>
    <property type="project" value="InterPro"/>
</dbReference>
<keyword evidence="5" id="KW-1185">Reference proteome</keyword>
<evidence type="ECO:0000256" key="2">
    <source>
        <dbReference type="ARBA" id="ARBA00023315"/>
    </source>
</evidence>
<protein>
    <submittedName>
        <fullName evidence="4">GNAT family N-acetyltransferase</fullName>
    </submittedName>
</protein>
<name>A0AAF1KPH3_9PROT</name>
<dbReference type="InterPro" id="IPR000182">
    <property type="entry name" value="GNAT_dom"/>
</dbReference>
<dbReference type="Gene3D" id="3.40.630.30">
    <property type="match status" value="1"/>
</dbReference>
<dbReference type="PANTHER" id="PTHR43877:SF2">
    <property type="entry name" value="AMINOALKYLPHOSPHONATE N-ACETYLTRANSFERASE-RELATED"/>
    <property type="match status" value="1"/>
</dbReference>
<dbReference type="PANTHER" id="PTHR43877">
    <property type="entry name" value="AMINOALKYLPHOSPHONATE N-ACETYLTRANSFERASE-RELATED-RELATED"/>
    <property type="match status" value="1"/>
</dbReference>
<dbReference type="InterPro" id="IPR050832">
    <property type="entry name" value="Bact_Acetyltransf"/>
</dbReference>
<dbReference type="Pfam" id="PF00583">
    <property type="entry name" value="Acetyltransf_1"/>
    <property type="match status" value="1"/>
</dbReference>
<dbReference type="SUPFAM" id="SSF55729">
    <property type="entry name" value="Acyl-CoA N-acyltransferases (Nat)"/>
    <property type="match status" value="1"/>
</dbReference>
<dbReference type="PROSITE" id="PS51186">
    <property type="entry name" value="GNAT"/>
    <property type="match status" value="1"/>
</dbReference>
<dbReference type="InterPro" id="IPR016181">
    <property type="entry name" value="Acyl_CoA_acyltransferase"/>
</dbReference>
<gene>
    <name evidence="4" type="ORF">GXW79_12850</name>
</gene>
<evidence type="ECO:0000313" key="5">
    <source>
        <dbReference type="Proteomes" id="UP001196068"/>
    </source>
</evidence>
<reference evidence="4" key="1">
    <citation type="submission" date="2020-01" db="EMBL/GenBank/DDBJ databases">
        <authorList>
            <person name="Rat A."/>
        </authorList>
    </citation>
    <scope>NUCLEOTIDE SEQUENCE</scope>
    <source>
        <strain evidence="4">LMG 28251</strain>
    </source>
</reference>
<evidence type="ECO:0000259" key="3">
    <source>
        <dbReference type="PROSITE" id="PS51186"/>
    </source>
</evidence>
<dbReference type="Proteomes" id="UP001196068">
    <property type="component" value="Unassembled WGS sequence"/>
</dbReference>
<reference evidence="4" key="2">
    <citation type="journal article" date="2021" name="Syst. Appl. Microbiol.">
        <title>Roseomonas hellenica sp. nov., isolated from roots of wild-growing Alkanna tinctoria.</title>
        <authorList>
            <person name="Rat A."/>
            <person name="Naranjo H.D."/>
            <person name="Lebbe L."/>
            <person name="Cnockaert M."/>
            <person name="Krigas N."/>
            <person name="Grigoriadou K."/>
            <person name="Maloupa E."/>
            <person name="Willems A."/>
        </authorList>
    </citation>
    <scope>NUCLEOTIDE SEQUENCE</scope>
    <source>
        <strain evidence="4">LMG 28251</strain>
    </source>
</reference>
<dbReference type="CDD" id="cd04301">
    <property type="entry name" value="NAT_SF"/>
    <property type="match status" value="1"/>
</dbReference>
<proteinExistence type="predicted"/>
<feature type="domain" description="N-acetyltransferase" evidence="3">
    <location>
        <begin position="1"/>
        <end position="146"/>
    </location>
</feature>
<sequence length="146" mass="15674">MIRMAVAADAAAIRACADAAYRPYVAAIGREPAPMVADFAAQIALGIVHVAVAGDALQGFIVFCPEADHMLLENVAVDPASVGQGIGKSLIAFCEAVARHAGFPEVRLYTNARMKRNLALYPRLGYAEVGRRHEDGFDRVFFAKQL</sequence>
<evidence type="ECO:0000256" key="1">
    <source>
        <dbReference type="ARBA" id="ARBA00022679"/>
    </source>
</evidence>
<keyword evidence="1" id="KW-0808">Transferase</keyword>
<dbReference type="RefSeq" id="WP_211874809.1">
    <property type="nucleotide sequence ID" value="NZ_JAAEDH010000014.1"/>
</dbReference>
<comment type="caution">
    <text evidence="4">The sequence shown here is derived from an EMBL/GenBank/DDBJ whole genome shotgun (WGS) entry which is preliminary data.</text>
</comment>
<accession>A0AAF1KPH3</accession>
<evidence type="ECO:0000313" key="4">
    <source>
        <dbReference type="EMBL" id="MBR0655963.1"/>
    </source>
</evidence>
<dbReference type="EMBL" id="JAAEDH010000014">
    <property type="protein sequence ID" value="MBR0655963.1"/>
    <property type="molecule type" value="Genomic_DNA"/>
</dbReference>
<organism evidence="4 5">
    <name type="scientific">Plastoroseomonas arctica</name>
    <dbReference type="NCBI Taxonomy" id="1509237"/>
    <lineage>
        <taxon>Bacteria</taxon>
        <taxon>Pseudomonadati</taxon>
        <taxon>Pseudomonadota</taxon>
        <taxon>Alphaproteobacteria</taxon>
        <taxon>Acetobacterales</taxon>
        <taxon>Acetobacteraceae</taxon>
        <taxon>Plastoroseomonas</taxon>
    </lineage>
</organism>